<dbReference type="PANTHER" id="PTHR30143">
    <property type="entry name" value="ACID HYDRATASE"/>
    <property type="match status" value="1"/>
</dbReference>
<protein>
    <submittedName>
        <fullName evidence="3">2-oxo-3-hexenedioate decarboxylase</fullName>
    </submittedName>
</protein>
<reference evidence="3 4" key="1">
    <citation type="submission" date="2016-10" db="EMBL/GenBank/DDBJ databases">
        <authorList>
            <person name="de Groot N.N."/>
        </authorList>
    </citation>
    <scope>NUCLEOTIDE SEQUENCE [LARGE SCALE GENOMIC DNA]</scope>
    <source>
        <strain evidence="3 4">CGMCC 4.1877</strain>
    </source>
</reference>
<dbReference type="Pfam" id="PF01557">
    <property type="entry name" value="FAA_hydrolase"/>
    <property type="match status" value="1"/>
</dbReference>
<feature type="domain" description="Fumarylacetoacetase-like C-terminal" evidence="2">
    <location>
        <begin position="98"/>
        <end position="257"/>
    </location>
</feature>
<dbReference type="OrthoDB" id="9792137at2"/>
<dbReference type="STRING" id="260086.SAMN05216207_101138"/>
<dbReference type="InterPro" id="IPR036663">
    <property type="entry name" value="Fumarylacetoacetase_C_sf"/>
</dbReference>
<name>A0A1I4XFW9_PSUAM</name>
<dbReference type="InterPro" id="IPR050772">
    <property type="entry name" value="Hydratase-Decarb/MhpD_sf"/>
</dbReference>
<evidence type="ECO:0000256" key="1">
    <source>
        <dbReference type="ARBA" id="ARBA00023239"/>
    </source>
</evidence>
<gene>
    <name evidence="3" type="ORF">SAMN05216207_101138</name>
</gene>
<proteinExistence type="predicted"/>
<keyword evidence="1" id="KW-0456">Lyase</keyword>
<evidence type="ECO:0000313" key="3">
    <source>
        <dbReference type="EMBL" id="SFN24794.1"/>
    </source>
</evidence>
<dbReference type="GO" id="GO:0005737">
    <property type="term" value="C:cytoplasm"/>
    <property type="evidence" value="ECO:0007669"/>
    <property type="project" value="TreeGrafter"/>
</dbReference>
<dbReference type="EMBL" id="FOUY01000011">
    <property type="protein sequence ID" value="SFN24794.1"/>
    <property type="molecule type" value="Genomic_DNA"/>
</dbReference>
<keyword evidence="4" id="KW-1185">Reference proteome</keyword>
<dbReference type="InterPro" id="IPR011234">
    <property type="entry name" value="Fumarylacetoacetase-like_C"/>
</dbReference>
<evidence type="ECO:0000313" key="4">
    <source>
        <dbReference type="Proteomes" id="UP000199614"/>
    </source>
</evidence>
<dbReference type="Gene3D" id="3.90.850.10">
    <property type="entry name" value="Fumarylacetoacetase-like, C-terminal domain"/>
    <property type="match status" value="1"/>
</dbReference>
<evidence type="ECO:0000259" key="2">
    <source>
        <dbReference type="Pfam" id="PF01557"/>
    </source>
</evidence>
<dbReference type="Proteomes" id="UP000199614">
    <property type="component" value="Unassembled WGS sequence"/>
</dbReference>
<dbReference type="RefSeq" id="WP_093341948.1">
    <property type="nucleotide sequence ID" value="NZ_FOUY01000011.1"/>
</dbReference>
<sequence>MISPPALAAVLDDAVTGVTAVPQLTHSAPITLDDAYAIQRAGIERRTARGDAVVGVKLGLTSRAKAEQMGVSDVIVGVLTESMRVPAGGRLDTTTLIHPRVEPEIAFRLGSAIDPDDPACDPLAAVAGIAPALEIIDSRYRDFRFSLPDVVADNTSAAGFVIGDWQPADEVLGRLDVADLAVTLGIDGEIVESGSTGAILGDPLEALGAVTRMAARYGPALPAGTIVLAGAATAAAALPTGNGTTVTAEVAGLGTVTFETGGAAA</sequence>
<dbReference type="SUPFAM" id="SSF56529">
    <property type="entry name" value="FAH"/>
    <property type="match status" value="1"/>
</dbReference>
<dbReference type="PANTHER" id="PTHR30143:SF0">
    <property type="entry name" value="2-KETO-4-PENTENOATE HYDRATASE"/>
    <property type="match status" value="1"/>
</dbReference>
<accession>A0A1I4XFW9</accession>
<dbReference type="GO" id="GO:0008684">
    <property type="term" value="F:2-oxopent-4-enoate hydratase activity"/>
    <property type="evidence" value="ECO:0007669"/>
    <property type="project" value="TreeGrafter"/>
</dbReference>
<organism evidence="3 4">
    <name type="scientific">Pseudonocardia ammonioxydans</name>
    <dbReference type="NCBI Taxonomy" id="260086"/>
    <lineage>
        <taxon>Bacteria</taxon>
        <taxon>Bacillati</taxon>
        <taxon>Actinomycetota</taxon>
        <taxon>Actinomycetes</taxon>
        <taxon>Pseudonocardiales</taxon>
        <taxon>Pseudonocardiaceae</taxon>
        <taxon>Pseudonocardia</taxon>
    </lineage>
</organism>
<dbReference type="AlphaFoldDB" id="A0A1I4XFW9"/>